<gene>
    <name evidence="1" type="ORF">C8F04DRAFT_1184278</name>
</gene>
<proteinExistence type="predicted"/>
<keyword evidence="2" id="KW-1185">Reference proteome</keyword>
<reference evidence="1" key="1">
    <citation type="submission" date="2023-03" db="EMBL/GenBank/DDBJ databases">
        <title>Massive genome expansion in bonnet fungi (Mycena s.s.) driven by repeated elements and novel gene families across ecological guilds.</title>
        <authorList>
            <consortium name="Lawrence Berkeley National Laboratory"/>
            <person name="Harder C.B."/>
            <person name="Miyauchi S."/>
            <person name="Viragh M."/>
            <person name="Kuo A."/>
            <person name="Thoen E."/>
            <person name="Andreopoulos B."/>
            <person name="Lu D."/>
            <person name="Skrede I."/>
            <person name="Drula E."/>
            <person name="Henrissat B."/>
            <person name="Morin E."/>
            <person name="Kohler A."/>
            <person name="Barry K."/>
            <person name="LaButti K."/>
            <person name="Morin E."/>
            <person name="Salamov A."/>
            <person name="Lipzen A."/>
            <person name="Mereny Z."/>
            <person name="Hegedus B."/>
            <person name="Baldrian P."/>
            <person name="Stursova M."/>
            <person name="Weitz H."/>
            <person name="Taylor A."/>
            <person name="Grigoriev I.V."/>
            <person name="Nagy L.G."/>
            <person name="Martin F."/>
            <person name="Kauserud H."/>
        </authorList>
    </citation>
    <scope>NUCLEOTIDE SEQUENCE</scope>
    <source>
        <strain evidence="1">CBHHK200</strain>
    </source>
</reference>
<organism evidence="1 2">
    <name type="scientific">Mycena alexandri</name>
    <dbReference type="NCBI Taxonomy" id="1745969"/>
    <lineage>
        <taxon>Eukaryota</taxon>
        <taxon>Fungi</taxon>
        <taxon>Dikarya</taxon>
        <taxon>Basidiomycota</taxon>
        <taxon>Agaricomycotina</taxon>
        <taxon>Agaricomycetes</taxon>
        <taxon>Agaricomycetidae</taxon>
        <taxon>Agaricales</taxon>
        <taxon>Marasmiineae</taxon>
        <taxon>Mycenaceae</taxon>
        <taxon>Mycena</taxon>
    </lineage>
</organism>
<evidence type="ECO:0000313" key="1">
    <source>
        <dbReference type="EMBL" id="KAJ7033297.1"/>
    </source>
</evidence>
<dbReference type="Proteomes" id="UP001218188">
    <property type="component" value="Unassembled WGS sequence"/>
</dbReference>
<name>A0AAD6SWY1_9AGAR</name>
<comment type="caution">
    <text evidence="1">The sequence shown here is derived from an EMBL/GenBank/DDBJ whole genome shotgun (WGS) entry which is preliminary data.</text>
</comment>
<dbReference type="AlphaFoldDB" id="A0AAD6SWY1"/>
<sequence length="227" mass="25387">MSSAPSFPKVLKSLTHLFDKLLRPHARNLFLDDELEHGTSRLQKPKGRQPHPDIIAAFHRVADELGEDTIPAPSKVLTPHVTTYNGIRYTTNSKHKGNSSIIVAGSDHSLIPMVIETIIQDAADPQKIFMAARQLNAVILKEDPFEAYPVLAAKIWSHRDDLAEELEIILASEIICHFVSCEMQVETVTGELVKGAAVVPLRKSIILEYEEDDEDDLEDDQEDVDMM</sequence>
<accession>A0AAD6SWY1</accession>
<evidence type="ECO:0000313" key="2">
    <source>
        <dbReference type="Proteomes" id="UP001218188"/>
    </source>
</evidence>
<protein>
    <submittedName>
        <fullName evidence="1">Uncharacterized protein</fullName>
    </submittedName>
</protein>
<dbReference type="EMBL" id="JARJCM010000066">
    <property type="protein sequence ID" value="KAJ7033297.1"/>
    <property type="molecule type" value="Genomic_DNA"/>
</dbReference>